<reference evidence="1 2" key="1">
    <citation type="submission" date="2020-08" db="EMBL/GenBank/DDBJ databases">
        <title>Aquariorum lacteus gen. nov., sp. nov., a new member of the family Comamonadaceae, isolated from freshwater aquarium.</title>
        <authorList>
            <person name="Chun S.-J."/>
        </authorList>
    </citation>
    <scope>NUCLEOTIDE SEQUENCE [LARGE SCALE GENOMIC DNA]</scope>
    <source>
        <strain evidence="1 2">SJAQ100</strain>
    </source>
</reference>
<gene>
    <name evidence="1" type="ORF">H4F90_05475</name>
</gene>
<name>A0A839HPB1_9BURK</name>
<dbReference type="Proteomes" id="UP000586093">
    <property type="component" value="Unassembled WGS sequence"/>
</dbReference>
<protein>
    <submittedName>
        <fullName evidence="1">Uncharacterized protein</fullName>
    </submittedName>
</protein>
<sequence length="100" mass="11106">MKSPQSPCAAEENAVKEATKVRFACDQKLRDAGDAAREWSKRAKDFSGTDMWCSEDRRAAIKAEKELEDATADWSKAQAVLNKARSNLEACRKKNGVSIK</sequence>
<accession>A0A839HPB1</accession>
<dbReference type="RefSeq" id="WP_182662206.1">
    <property type="nucleotide sequence ID" value="NZ_JACIVI010000001.1"/>
</dbReference>
<keyword evidence="2" id="KW-1185">Reference proteome</keyword>
<proteinExistence type="predicted"/>
<dbReference type="EMBL" id="JACIVI010000001">
    <property type="protein sequence ID" value="MBB1161428.1"/>
    <property type="molecule type" value="Genomic_DNA"/>
</dbReference>
<dbReference type="AlphaFoldDB" id="A0A839HPB1"/>
<organism evidence="1 2">
    <name type="scientific">Aquariibacter albus</name>
    <dbReference type="NCBI Taxonomy" id="2759899"/>
    <lineage>
        <taxon>Bacteria</taxon>
        <taxon>Pseudomonadati</taxon>
        <taxon>Pseudomonadota</taxon>
        <taxon>Betaproteobacteria</taxon>
        <taxon>Burkholderiales</taxon>
        <taxon>Sphaerotilaceae</taxon>
        <taxon>Aquariibacter</taxon>
    </lineage>
</organism>
<comment type="caution">
    <text evidence="1">The sequence shown here is derived from an EMBL/GenBank/DDBJ whole genome shotgun (WGS) entry which is preliminary data.</text>
</comment>
<evidence type="ECO:0000313" key="1">
    <source>
        <dbReference type="EMBL" id="MBB1161428.1"/>
    </source>
</evidence>
<evidence type="ECO:0000313" key="2">
    <source>
        <dbReference type="Proteomes" id="UP000586093"/>
    </source>
</evidence>